<evidence type="ECO:0000313" key="2">
    <source>
        <dbReference type="EMBL" id="KAL3109638.1"/>
    </source>
</evidence>
<name>A0ABD2L3B3_9BILA</name>
<feature type="compositionally biased region" description="Polar residues" evidence="1">
    <location>
        <begin position="73"/>
        <end position="84"/>
    </location>
</feature>
<feature type="compositionally biased region" description="Low complexity" evidence="1">
    <location>
        <begin position="126"/>
        <end position="138"/>
    </location>
</feature>
<feature type="region of interest" description="Disordered" evidence="1">
    <location>
        <begin position="123"/>
        <end position="163"/>
    </location>
</feature>
<keyword evidence="3" id="KW-1185">Reference proteome</keyword>
<feature type="region of interest" description="Disordered" evidence="1">
    <location>
        <begin position="62"/>
        <end position="89"/>
    </location>
</feature>
<gene>
    <name evidence="2" type="ORF">niasHT_018836</name>
</gene>
<sequence>MSSWFSYIRSSIIGDELPSTFEAGVVNQIGPTEEDTLSRTGQSVDTLSQHVDTLSTCSATAAAEQKSDYGQEDSITPSHGNSSLPAALSQEQREHIKNVLRRAERSGRNAKVVVDSRHLKRCRHSTAAAQTTTTTACAPSIGPRQQERHEQQKTNEDEEDQQQEGQFIVQMDSLPEDVEVSVGPYSYCSYASSELSYSEADKGYSSAVTEEPDGAAAGEKAAVNNTAEGGEDGRKSIAQKMQKLSKKIDQWLKSLDKEDSELEQLLLVKTTGAEENDSKKGTMTQNYGETTTPPTPLASATEAEEEENSRFCSIIWDTLAQSICCDGDGTNPRLELANDVIHSVAFDCRRRRPKPSESDDGEVGTGKLLLKTYILLKKKKRKWCRIGRQKWTFGRKSISMVKEEEDEELDSCYTILIEEMERPPPMLKREAHFGINPNAILIARRRRRRRRRSTHLTISWSKMPTMRPIKLPPKCDDGTC</sequence>
<protein>
    <submittedName>
        <fullName evidence="2">Uncharacterized protein</fullName>
    </submittedName>
</protein>
<dbReference type="AlphaFoldDB" id="A0ABD2L3B3"/>
<feature type="compositionally biased region" description="Low complexity" evidence="1">
    <location>
        <begin position="289"/>
        <end position="301"/>
    </location>
</feature>
<evidence type="ECO:0000313" key="3">
    <source>
        <dbReference type="Proteomes" id="UP001620626"/>
    </source>
</evidence>
<reference evidence="2 3" key="1">
    <citation type="submission" date="2024-10" db="EMBL/GenBank/DDBJ databases">
        <authorList>
            <person name="Kim D."/>
        </authorList>
    </citation>
    <scope>NUCLEOTIDE SEQUENCE [LARGE SCALE GENOMIC DNA]</scope>
    <source>
        <strain evidence="2">BH-2024</strain>
    </source>
</reference>
<feature type="region of interest" description="Disordered" evidence="1">
    <location>
        <begin position="273"/>
        <end position="303"/>
    </location>
</feature>
<comment type="caution">
    <text evidence="2">The sequence shown here is derived from an EMBL/GenBank/DDBJ whole genome shotgun (WGS) entry which is preliminary data.</text>
</comment>
<organism evidence="2 3">
    <name type="scientific">Heterodera trifolii</name>
    <dbReference type="NCBI Taxonomy" id="157864"/>
    <lineage>
        <taxon>Eukaryota</taxon>
        <taxon>Metazoa</taxon>
        <taxon>Ecdysozoa</taxon>
        <taxon>Nematoda</taxon>
        <taxon>Chromadorea</taxon>
        <taxon>Rhabditida</taxon>
        <taxon>Tylenchina</taxon>
        <taxon>Tylenchomorpha</taxon>
        <taxon>Tylenchoidea</taxon>
        <taxon>Heteroderidae</taxon>
        <taxon>Heteroderinae</taxon>
        <taxon>Heterodera</taxon>
    </lineage>
</organism>
<proteinExistence type="predicted"/>
<feature type="compositionally biased region" description="Basic and acidic residues" evidence="1">
    <location>
        <begin position="145"/>
        <end position="155"/>
    </location>
</feature>
<dbReference type="EMBL" id="JBICBT010000562">
    <property type="protein sequence ID" value="KAL3109638.1"/>
    <property type="molecule type" value="Genomic_DNA"/>
</dbReference>
<evidence type="ECO:0000256" key="1">
    <source>
        <dbReference type="SAM" id="MobiDB-lite"/>
    </source>
</evidence>
<accession>A0ABD2L3B3</accession>
<dbReference type="Proteomes" id="UP001620626">
    <property type="component" value="Unassembled WGS sequence"/>
</dbReference>